<dbReference type="EMBL" id="LJBN01000116">
    <property type="protein sequence ID" value="OOQ89117.1"/>
    <property type="molecule type" value="Genomic_DNA"/>
</dbReference>
<sequence length="81" mass="8386">MAAGCQGLDSHSGQIGAKVTLPCGAEYGYKINIPNHPGQADITGANKGDYGKAIYVDVSFFKHMSENFGGGDITKPQAGPD</sequence>
<dbReference type="AlphaFoldDB" id="A0A1S9RUD4"/>
<dbReference type="Proteomes" id="UP000190744">
    <property type="component" value="Unassembled WGS sequence"/>
</dbReference>
<name>A0A1S9RUD4_PENBI</name>
<evidence type="ECO:0000313" key="1">
    <source>
        <dbReference type="EMBL" id="OOQ89117.1"/>
    </source>
</evidence>
<protein>
    <submittedName>
        <fullName evidence="1">Uncharacterized protein</fullName>
    </submittedName>
</protein>
<reference evidence="2" key="1">
    <citation type="submission" date="2015-09" db="EMBL/GenBank/DDBJ databases">
        <authorList>
            <person name="Fill T.P."/>
            <person name="Baretta J.F."/>
            <person name="de Almeida L.G."/>
            <person name="Rocha M."/>
            <person name="de Souza D.H."/>
            <person name="Malavazi I."/>
            <person name="Cerdeira L.T."/>
            <person name="Hong H."/>
            <person name="Samborskyy M."/>
            <person name="de Vasconcelos A.T."/>
            <person name="Leadlay P."/>
            <person name="Rodrigues-Filho E."/>
        </authorList>
    </citation>
    <scope>NUCLEOTIDE SEQUENCE [LARGE SCALE GENOMIC DNA]</scope>
    <source>
        <strain evidence="2">LaBioMMi 136</strain>
    </source>
</reference>
<gene>
    <name evidence="1" type="ORF">PEBR_10697</name>
</gene>
<comment type="caution">
    <text evidence="1">The sequence shown here is derived from an EMBL/GenBank/DDBJ whole genome shotgun (WGS) entry which is preliminary data.</text>
</comment>
<evidence type="ECO:0000313" key="2">
    <source>
        <dbReference type="Proteomes" id="UP000190744"/>
    </source>
</evidence>
<accession>A0A1S9RUD4</accession>
<proteinExistence type="predicted"/>
<organism evidence="1 2">
    <name type="scientific">Penicillium brasilianum</name>
    <dbReference type="NCBI Taxonomy" id="104259"/>
    <lineage>
        <taxon>Eukaryota</taxon>
        <taxon>Fungi</taxon>
        <taxon>Dikarya</taxon>
        <taxon>Ascomycota</taxon>
        <taxon>Pezizomycotina</taxon>
        <taxon>Eurotiomycetes</taxon>
        <taxon>Eurotiomycetidae</taxon>
        <taxon>Eurotiales</taxon>
        <taxon>Aspergillaceae</taxon>
        <taxon>Penicillium</taxon>
    </lineage>
</organism>